<evidence type="ECO:0000256" key="2">
    <source>
        <dbReference type="ARBA" id="ARBA00023315"/>
    </source>
</evidence>
<feature type="domain" description="N-acetyltransferase" evidence="3">
    <location>
        <begin position="3"/>
        <end position="162"/>
    </location>
</feature>
<keyword evidence="1" id="KW-0808">Transferase</keyword>
<dbReference type="PROSITE" id="PS51186">
    <property type="entry name" value="GNAT"/>
    <property type="match status" value="1"/>
</dbReference>
<keyword evidence="2" id="KW-0012">Acyltransferase</keyword>
<comment type="caution">
    <text evidence="4">The sequence shown here is derived from an EMBL/GenBank/DDBJ whole genome shotgun (WGS) entry which is preliminary data.</text>
</comment>
<evidence type="ECO:0000313" key="5">
    <source>
        <dbReference type="Proteomes" id="UP000741013"/>
    </source>
</evidence>
<accession>A0ABS4PRR6</accession>
<reference evidence="4 5" key="1">
    <citation type="submission" date="2021-03" db="EMBL/GenBank/DDBJ databases">
        <title>Sequencing the genomes of 1000 actinobacteria strains.</title>
        <authorList>
            <person name="Klenk H.-P."/>
        </authorList>
    </citation>
    <scope>NUCLEOTIDE SEQUENCE [LARGE SCALE GENOMIC DNA]</scope>
    <source>
        <strain evidence="4 5">DSM 45510</strain>
    </source>
</reference>
<keyword evidence="5" id="KW-1185">Reference proteome</keyword>
<dbReference type="PANTHER" id="PTHR43877:SF2">
    <property type="entry name" value="AMINOALKYLPHOSPHONATE N-ACETYLTRANSFERASE-RELATED"/>
    <property type="match status" value="1"/>
</dbReference>
<dbReference type="SUPFAM" id="SSF55729">
    <property type="entry name" value="Acyl-CoA N-acyltransferases (Nat)"/>
    <property type="match status" value="1"/>
</dbReference>
<evidence type="ECO:0000259" key="3">
    <source>
        <dbReference type="PROSITE" id="PS51186"/>
    </source>
</evidence>
<protein>
    <submittedName>
        <fullName evidence="4">Ribosomal protein S18 acetylase RimI-like enzyme</fullName>
    </submittedName>
</protein>
<dbReference type="EMBL" id="JAGGMS010000001">
    <property type="protein sequence ID" value="MBP2182107.1"/>
    <property type="molecule type" value="Genomic_DNA"/>
</dbReference>
<evidence type="ECO:0000256" key="1">
    <source>
        <dbReference type="ARBA" id="ARBA00022679"/>
    </source>
</evidence>
<name>A0ABS4PRR6_9PSEU</name>
<gene>
    <name evidence="4" type="ORF">JOM49_003633</name>
</gene>
<dbReference type="RefSeq" id="WP_209665448.1">
    <property type="nucleotide sequence ID" value="NZ_JAGGMS010000001.1"/>
</dbReference>
<proteinExistence type="predicted"/>
<dbReference type="Gene3D" id="3.40.630.30">
    <property type="match status" value="1"/>
</dbReference>
<dbReference type="Pfam" id="PF00583">
    <property type="entry name" value="Acetyltransf_1"/>
    <property type="match status" value="1"/>
</dbReference>
<evidence type="ECO:0000313" key="4">
    <source>
        <dbReference type="EMBL" id="MBP2182107.1"/>
    </source>
</evidence>
<dbReference type="Proteomes" id="UP000741013">
    <property type="component" value="Unassembled WGS sequence"/>
</dbReference>
<organism evidence="4 5">
    <name type="scientific">Amycolatopsis magusensis</name>
    <dbReference type="NCBI Taxonomy" id="882444"/>
    <lineage>
        <taxon>Bacteria</taxon>
        <taxon>Bacillati</taxon>
        <taxon>Actinomycetota</taxon>
        <taxon>Actinomycetes</taxon>
        <taxon>Pseudonocardiales</taxon>
        <taxon>Pseudonocardiaceae</taxon>
        <taxon>Amycolatopsis</taxon>
    </lineage>
</organism>
<sequence length="162" mass="18095">MTVRIEQAGEEDLETLGPLWKALTEHHRSLVADTLPVRDNTTSWEVRRDQYRSWLRDDAALILTAHQDGRDTPAGYLCCRLLPSGATFDFGQWRGEVDSLVVDPEARAGGIGTALLEACRAELKQRGIEYWSIGVLAANSGAAELYRRLGFQPWLNDLLGRT</sequence>
<dbReference type="InterPro" id="IPR000182">
    <property type="entry name" value="GNAT_dom"/>
</dbReference>
<dbReference type="PANTHER" id="PTHR43877">
    <property type="entry name" value="AMINOALKYLPHOSPHONATE N-ACETYLTRANSFERASE-RELATED-RELATED"/>
    <property type="match status" value="1"/>
</dbReference>
<dbReference type="CDD" id="cd04301">
    <property type="entry name" value="NAT_SF"/>
    <property type="match status" value="1"/>
</dbReference>
<dbReference type="InterPro" id="IPR016181">
    <property type="entry name" value="Acyl_CoA_acyltransferase"/>
</dbReference>
<dbReference type="InterPro" id="IPR050832">
    <property type="entry name" value="Bact_Acetyltransf"/>
</dbReference>